<keyword evidence="1" id="KW-0812">Transmembrane</keyword>
<keyword evidence="1" id="KW-1133">Transmembrane helix</keyword>
<name>W9SNQ0_9ROSA</name>
<evidence type="ECO:0000313" key="3">
    <source>
        <dbReference type="EMBL" id="EXC36159.1"/>
    </source>
</evidence>
<dbReference type="InterPro" id="IPR029058">
    <property type="entry name" value="AB_hydrolase_fold"/>
</dbReference>
<evidence type="ECO:0000259" key="2">
    <source>
        <dbReference type="Pfam" id="PF00561"/>
    </source>
</evidence>
<dbReference type="PANTHER" id="PTHR43689:SF14">
    <property type="entry name" value="LYSOPHOSPHOLIPASE BODYGUARD 4-RELATED"/>
    <property type="match status" value="1"/>
</dbReference>
<evidence type="ECO:0000313" key="4">
    <source>
        <dbReference type="Proteomes" id="UP000030645"/>
    </source>
</evidence>
<dbReference type="OrthoDB" id="284184at2759"/>
<dbReference type="eggNOG" id="KOG1454">
    <property type="taxonomic scope" value="Eukaryota"/>
</dbReference>
<reference evidence="4" key="1">
    <citation type="submission" date="2013-01" db="EMBL/GenBank/DDBJ databases">
        <title>Draft Genome Sequence of a Mulberry Tree, Morus notabilis C.K. Schneid.</title>
        <authorList>
            <person name="He N."/>
            <person name="Zhao S."/>
        </authorList>
    </citation>
    <scope>NUCLEOTIDE SEQUENCE</scope>
</reference>
<proteinExistence type="predicted"/>
<dbReference type="Proteomes" id="UP000030645">
    <property type="component" value="Unassembled WGS sequence"/>
</dbReference>
<dbReference type="PANTHER" id="PTHR43689">
    <property type="entry name" value="HYDROLASE"/>
    <property type="match status" value="1"/>
</dbReference>
<accession>W9SNQ0</accession>
<protein>
    <recommendedName>
        <fullName evidence="2">AB hydrolase-1 domain-containing protein</fullName>
    </recommendedName>
</protein>
<evidence type="ECO:0000256" key="1">
    <source>
        <dbReference type="SAM" id="Phobius"/>
    </source>
</evidence>
<dbReference type="KEGG" id="mnt:21386528"/>
<dbReference type="EMBL" id="KE619693">
    <property type="protein sequence ID" value="EXC36159.1"/>
    <property type="molecule type" value="Genomic_DNA"/>
</dbReference>
<gene>
    <name evidence="3" type="ORF">L484_002975</name>
</gene>
<keyword evidence="1" id="KW-0472">Membrane</keyword>
<keyword evidence="4" id="KW-1185">Reference proteome</keyword>
<feature type="domain" description="AB hydrolase-1" evidence="2">
    <location>
        <begin position="158"/>
        <end position="266"/>
    </location>
</feature>
<dbReference type="SUPFAM" id="SSF53474">
    <property type="entry name" value="alpha/beta-Hydrolases"/>
    <property type="match status" value="1"/>
</dbReference>
<organism evidence="3 4">
    <name type="scientific">Morus notabilis</name>
    <dbReference type="NCBI Taxonomy" id="981085"/>
    <lineage>
        <taxon>Eukaryota</taxon>
        <taxon>Viridiplantae</taxon>
        <taxon>Streptophyta</taxon>
        <taxon>Embryophyta</taxon>
        <taxon>Tracheophyta</taxon>
        <taxon>Spermatophyta</taxon>
        <taxon>Magnoliopsida</taxon>
        <taxon>eudicotyledons</taxon>
        <taxon>Gunneridae</taxon>
        <taxon>Pentapetalae</taxon>
        <taxon>rosids</taxon>
        <taxon>fabids</taxon>
        <taxon>Rosales</taxon>
        <taxon>Moraceae</taxon>
        <taxon>Moreae</taxon>
        <taxon>Morus</taxon>
    </lineage>
</organism>
<dbReference type="InterPro" id="IPR000073">
    <property type="entry name" value="AB_hydrolase_1"/>
</dbReference>
<dbReference type="Gene3D" id="3.40.50.1820">
    <property type="entry name" value="alpha/beta hydrolase"/>
    <property type="match status" value="1"/>
</dbReference>
<feature type="transmembrane region" description="Helical" evidence="1">
    <location>
        <begin position="17"/>
        <end position="41"/>
    </location>
</feature>
<dbReference type="AlphaFoldDB" id="W9SNQ0"/>
<dbReference type="STRING" id="981085.W9SNQ0"/>
<dbReference type="Pfam" id="PF00561">
    <property type="entry name" value="Abhydrolase_1"/>
    <property type="match status" value="1"/>
</dbReference>
<sequence>MLLAIFSGKWALNPGRILISALSFIVFLILDLLDFILCIFYRFMDGFWEGQASPCYCEKNGEQRISVGENEEGELSETLYRRENVFREMGFLGFSGKWENSRKIEAGKIGARWSDCGCQSCLSWMSNGEDKLHVCISEPTRDFTDTDKDSSGKPAENVIFLHGFLCSSSFWREAVFPNLSEPVKQNHRLFAVDLLGFGRSPKPRNCFYTIKDHLEMIEKSVICPFQLNSFHLVAHSMGCIIAIALAAKYSKSVKSITLVAPPFFPLKDRGDVGVLEKLVEKRLWPPLKFGSAVMSWYEHVGRSVCFLVCRNHRTWERIVKLLTRRRDLHYMTIDLPRHTHHSGWHTMHNVICGGAKLMGGYLKVLTEARVKISVVHGDKDQVVPMECCNTIKAMAPHAEVDIIRDANHSTVILGRKKEFARYLEYTWLSSQS</sequence>